<organism evidence="1 2">
    <name type="scientific">Actinosynnema pretiosum subsp. pretiosum</name>
    <dbReference type="NCBI Taxonomy" id="103721"/>
    <lineage>
        <taxon>Bacteria</taxon>
        <taxon>Bacillati</taxon>
        <taxon>Actinomycetota</taxon>
        <taxon>Actinomycetes</taxon>
        <taxon>Pseudonocardiales</taxon>
        <taxon>Pseudonocardiaceae</taxon>
        <taxon>Actinosynnema</taxon>
    </lineage>
</organism>
<name>A0AA45LB48_9PSEU</name>
<gene>
    <name evidence="1" type="ORF">KCV87_10000</name>
</gene>
<dbReference type="AlphaFoldDB" id="A0AA45LB48"/>
<dbReference type="Proteomes" id="UP000677152">
    <property type="component" value="Chromosome"/>
</dbReference>
<accession>A0AA45LB48</accession>
<reference evidence="1" key="1">
    <citation type="submission" date="2021-04" db="EMBL/GenBank/DDBJ databases">
        <title>Genomic sequence of Actinosynnema pretiosum subsp. pretiosum ATCC 31280 (C-14919).</title>
        <authorList>
            <person name="Bai L."/>
            <person name="Wang X."/>
            <person name="Xiao Y."/>
        </authorList>
    </citation>
    <scope>NUCLEOTIDE SEQUENCE</scope>
    <source>
        <strain evidence="1">ATCC 31280</strain>
    </source>
</reference>
<protein>
    <submittedName>
        <fullName evidence="1">Uncharacterized protein</fullName>
    </submittedName>
</protein>
<proteinExistence type="predicted"/>
<evidence type="ECO:0000313" key="2">
    <source>
        <dbReference type="Proteomes" id="UP000677152"/>
    </source>
</evidence>
<sequence length="232" mass="24723">MKDQDILGRLRDVYDALDAANAGRRELGHADRDRLTTALEHLTTVTQGTVHALTGCADGARRLADTTAVPALAELAHEVETATRPVIERARTARAVFGTAHTKALSALRARKPGPGKYGPNAGESALEMLAQAAGQAEDTHCPVVTPAGLEQATDELERISSLTAELAQALADAAHRLALLSPSRNGAENWHRGHEHVSHARMRARELDRALVPLGVLAGQLHELAARDHDA</sequence>
<evidence type="ECO:0000313" key="1">
    <source>
        <dbReference type="EMBL" id="QUF06353.1"/>
    </source>
</evidence>
<dbReference type="EMBL" id="CP073249">
    <property type="protein sequence ID" value="QUF06353.1"/>
    <property type="molecule type" value="Genomic_DNA"/>
</dbReference>